<dbReference type="Proteomes" id="UP001378592">
    <property type="component" value="Unassembled WGS sequence"/>
</dbReference>
<proteinExistence type="predicted"/>
<reference evidence="2 3" key="1">
    <citation type="submission" date="2024-03" db="EMBL/GenBank/DDBJ databases">
        <title>The genome assembly and annotation of the cricket Gryllus longicercus Weissman &amp; Gray.</title>
        <authorList>
            <person name="Szrajer S."/>
            <person name="Gray D."/>
            <person name="Ylla G."/>
        </authorList>
    </citation>
    <scope>NUCLEOTIDE SEQUENCE [LARGE SCALE GENOMIC DNA]</scope>
    <source>
        <strain evidence="2">DAG 2021-001</strain>
        <tissue evidence="2">Whole body minus gut</tissue>
    </source>
</reference>
<feature type="region of interest" description="Disordered" evidence="1">
    <location>
        <begin position="15"/>
        <end position="44"/>
    </location>
</feature>
<accession>A0AAN9VC67</accession>
<name>A0AAN9VC67_9ORTH</name>
<dbReference type="EMBL" id="JAZDUA010000372">
    <property type="protein sequence ID" value="KAK7793590.1"/>
    <property type="molecule type" value="Genomic_DNA"/>
</dbReference>
<gene>
    <name evidence="2" type="ORF">R5R35_008884</name>
</gene>
<comment type="caution">
    <text evidence="2">The sequence shown here is derived from an EMBL/GenBank/DDBJ whole genome shotgun (WGS) entry which is preliminary data.</text>
</comment>
<evidence type="ECO:0000313" key="2">
    <source>
        <dbReference type="EMBL" id="KAK7793590.1"/>
    </source>
</evidence>
<evidence type="ECO:0000256" key="1">
    <source>
        <dbReference type="SAM" id="MobiDB-lite"/>
    </source>
</evidence>
<sequence>MPSCGVHEAMSCCGEDKPLTPGAPRPPGSRPAGQQQRKDRTALRGPLHSLLGLRVSARAFLCGRDTNILLHTIFLRSCAAETQTYSYTQYSSVPVRQRHGDHLISAPHPIIT</sequence>
<dbReference type="AlphaFoldDB" id="A0AAN9VC67"/>
<evidence type="ECO:0000313" key="3">
    <source>
        <dbReference type="Proteomes" id="UP001378592"/>
    </source>
</evidence>
<keyword evidence="3" id="KW-1185">Reference proteome</keyword>
<protein>
    <submittedName>
        <fullName evidence="2">Uncharacterized protein</fullName>
    </submittedName>
</protein>
<organism evidence="2 3">
    <name type="scientific">Gryllus longicercus</name>
    <dbReference type="NCBI Taxonomy" id="2509291"/>
    <lineage>
        <taxon>Eukaryota</taxon>
        <taxon>Metazoa</taxon>
        <taxon>Ecdysozoa</taxon>
        <taxon>Arthropoda</taxon>
        <taxon>Hexapoda</taxon>
        <taxon>Insecta</taxon>
        <taxon>Pterygota</taxon>
        <taxon>Neoptera</taxon>
        <taxon>Polyneoptera</taxon>
        <taxon>Orthoptera</taxon>
        <taxon>Ensifera</taxon>
        <taxon>Gryllidea</taxon>
        <taxon>Grylloidea</taxon>
        <taxon>Gryllidae</taxon>
        <taxon>Gryllinae</taxon>
        <taxon>Gryllus</taxon>
    </lineage>
</organism>